<feature type="compositionally biased region" description="Low complexity" evidence="1">
    <location>
        <begin position="213"/>
        <end position="227"/>
    </location>
</feature>
<name>A0A9P1IHX7_9PELO</name>
<dbReference type="OrthoDB" id="5791987at2759"/>
<dbReference type="EMBL" id="CANHGI010000003">
    <property type="protein sequence ID" value="CAI5445862.1"/>
    <property type="molecule type" value="Genomic_DNA"/>
</dbReference>
<protein>
    <submittedName>
        <fullName evidence="2">Uncharacterized protein</fullName>
    </submittedName>
</protein>
<sequence length="308" mass="34352">MRLDNCQGTVVGVIHDQVLVNYDGEGVLFLKNVLTRAYKIDEIVQFSAVSATAVDIEVGDEIAKSARYDVKWKGSEIKFIKLARTIRGGGVVLKIDPKGQFMFVDWKFSAAPPALVKIENIKTSTNILCPKMRCKPKTENLNEVFKVGQRVQYYAKEQAPSKHGVCWKAQIVADMEHDLITEDMAGRTYYHAIKKSEMKKLRNENTAKKRGSAESGPSSSSSSASTVQYNSSTSNQVMFEKPPNVGGYDFYDCSLEACQARFKAFAEEFRANNPNSILAKPQLEGLLQLQYLNHVEEQMSIIRAATSS</sequence>
<evidence type="ECO:0000256" key="1">
    <source>
        <dbReference type="SAM" id="MobiDB-lite"/>
    </source>
</evidence>
<reference evidence="2" key="1">
    <citation type="submission" date="2022-11" db="EMBL/GenBank/DDBJ databases">
        <authorList>
            <person name="Kikuchi T."/>
        </authorList>
    </citation>
    <scope>NUCLEOTIDE SEQUENCE</scope>
    <source>
        <strain evidence="2">PS1010</strain>
    </source>
</reference>
<proteinExistence type="predicted"/>
<organism evidence="2 3">
    <name type="scientific">Caenorhabditis angaria</name>
    <dbReference type="NCBI Taxonomy" id="860376"/>
    <lineage>
        <taxon>Eukaryota</taxon>
        <taxon>Metazoa</taxon>
        <taxon>Ecdysozoa</taxon>
        <taxon>Nematoda</taxon>
        <taxon>Chromadorea</taxon>
        <taxon>Rhabditida</taxon>
        <taxon>Rhabditina</taxon>
        <taxon>Rhabditomorpha</taxon>
        <taxon>Rhabditoidea</taxon>
        <taxon>Rhabditidae</taxon>
        <taxon>Peloderinae</taxon>
        <taxon>Caenorhabditis</taxon>
    </lineage>
</organism>
<evidence type="ECO:0000313" key="3">
    <source>
        <dbReference type="Proteomes" id="UP001152747"/>
    </source>
</evidence>
<feature type="region of interest" description="Disordered" evidence="1">
    <location>
        <begin position="200"/>
        <end position="227"/>
    </location>
</feature>
<dbReference type="AlphaFoldDB" id="A0A9P1IHX7"/>
<accession>A0A9P1IHX7</accession>
<evidence type="ECO:0000313" key="2">
    <source>
        <dbReference type="EMBL" id="CAI5445862.1"/>
    </source>
</evidence>
<comment type="caution">
    <text evidence="2">The sequence shown here is derived from an EMBL/GenBank/DDBJ whole genome shotgun (WGS) entry which is preliminary data.</text>
</comment>
<dbReference type="Proteomes" id="UP001152747">
    <property type="component" value="Unassembled WGS sequence"/>
</dbReference>
<gene>
    <name evidence="2" type="ORF">CAMP_LOCUS8499</name>
</gene>
<keyword evidence="3" id="KW-1185">Reference proteome</keyword>